<name>A0A9Q9APQ8_9PEZI</name>
<reference evidence="1" key="1">
    <citation type="submission" date="2022-06" db="EMBL/GenBank/DDBJ databases">
        <title>Complete genome sequences of two strains of the flax pathogen Septoria linicola.</title>
        <authorList>
            <person name="Lapalu N."/>
            <person name="Simon A."/>
            <person name="Demenou B."/>
            <person name="Paumier D."/>
            <person name="Guillot M.-P."/>
            <person name="Gout L."/>
            <person name="Valade R."/>
        </authorList>
    </citation>
    <scope>NUCLEOTIDE SEQUENCE</scope>
    <source>
        <strain evidence="1">SE15195</strain>
    </source>
</reference>
<dbReference type="AlphaFoldDB" id="A0A9Q9APQ8"/>
<sequence length="274" mass="32311">MDVTGIQQERPHILRLPAEIRSNILEYVFTNSFRSHGLQSSVVGETYLDEQYLASEGLNPLLVCRQWYQDGSLIAFNKAHFLVSNLFCNVPQQISTLHPKQIEAIRSVAFVADKRHFRKLLDWNNRPFGLQNLDLDTLTIVLHRSSAWHYMFDFTSDIVKLLRVLKGVKQLVFVKNAAMVKGSFRTWYNRLIGLIMKTDHQERYDKKPCNPELTWWTWKYDDLAHSFCLEACGPKEILEEEAYMQAMLPLMEELRDSMEREEWNPDPRARMMYY</sequence>
<dbReference type="OrthoDB" id="3786918at2759"/>
<organism evidence="1 2">
    <name type="scientific">Septoria linicola</name>
    <dbReference type="NCBI Taxonomy" id="215465"/>
    <lineage>
        <taxon>Eukaryota</taxon>
        <taxon>Fungi</taxon>
        <taxon>Dikarya</taxon>
        <taxon>Ascomycota</taxon>
        <taxon>Pezizomycotina</taxon>
        <taxon>Dothideomycetes</taxon>
        <taxon>Dothideomycetidae</taxon>
        <taxon>Mycosphaerellales</taxon>
        <taxon>Mycosphaerellaceae</taxon>
        <taxon>Septoria</taxon>
    </lineage>
</organism>
<gene>
    <name evidence="1" type="ORF">Slin15195_G055130</name>
</gene>
<protein>
    <submittedName>
        <fullName evidence="1">Uncharacterized protein</fullName>
    </submittedName>
</protein>
<evidence type="ECO:0000313" key="1">
    <source>
        <dbReference type="EMBL" id="USW52194.1"/>
    </source>
</evidence>
<proteinExistence type="predicted"/>
<dbReference type="Proteomes" id="UP001056384">
    <property type="component" value="Chromosome 4"/>
</dbReference>
<dbReference type="EMBL" id="CP099421">
    <property type="protein sequence ID" value="USW52194.1"/>
    <property type="molecule type" value="Genomic_DNA"/>
</dbReference>
<accession>A0A9Q9APQ8</accession>
<evidence type="ECO:0000313" key="2">
    <source>
        <dbReference type="Proteomes" id="UP001056384"/>
    </source>
</evidence>
<keyword evidence="2" id="KW-1185">Reference proteome</keyword>